<feature type="transmembrane region" description="Helical" evidence="5">
    <location>
        <begin position="67"/>
        <end position="87"/>
    </location>
</feature>
<dbReference type="AlphaFoldDB" id="A0AAW0GNB6"/>
<keyword evidence="4 5" id="KW-0472">Membrane</keyword>
<name>A0AAW0GNB6_9APHY</name>
<sequence>MADSNGKLGGLIMLIGIIVQLVFFTIFLVLATEYLLRYVKDRPFQRRKYAGIPDEERTEWNLKLKRLWVAMAIIAGCLIIRGIYRIIELADGFDGRVIKTQIYFIIFDGAMVLVAMLTLNVFHPGRMLQPTQSPLPLEYITLESGGTRFNSSSKV</sequence>
<keyword evidence="2 5" id="KW-0812">Transmembrane</keyword>
<dbReference type="Pfam" id="PF04479">
    <property type="entry name" value="RTA1"/>
    <property type="match status" value="1"/>
</dbReference>
<keyword evidence="7" id="KW-1185">Reference proteome</keyword>
<evidence type="ECO:0000256" key="2">
    <source>
        <dbReference type="ARBA" id="ARBA00022692"/>
    </source>
</evidence>
<evidence type="ECO:0000256" key="4">
    <source>
        <dbReference type="ARBA" id="ARBA00023136"/>
    </source>
</evidence>
<gene>
    <name evidence="6" type="ORF">QCA50_005754</name>
</gene>
<evidence type="ECO:0000313" key="7">
    <source>
        <dbReference type="Proteomes" id="UP001385951"/>
    </source>
</evidence>
<dbReference type="PANTHER" id="PTHR31465:SF9">
    <property type="entry name" value="SPHINGOID LONG-CHAIN BASE TRANSPORTER RSB1"/>
    <property type="match status" value="1"/>
</dbReference>
<accession>A0AAW0GNB6</accession>
<evidence type="ECO:0000313" key="6">
    <source>
        <dbReference type="EMBL" id="KAK7690655.1"/>
    </source>
</evidence>
<keyword evidence="3 5" id="KW-1133">Transmembrane helix</keyword>
<comment type="subcellular location">
    <subcellularLocation>
        <location evidence="1">Membrane</location>
        <topology evidence="1">Multi-pass membrane protein</topology>
    </subcellularLocation>
</comment>
<feature type="transmembrane region" description="Helical" evidence="5">
    <location>
        <begin position="102"/>
        <end position="122"/>
    </location>
</feature>
<dbReference type="EMBL" id="JASBNA010000006">
    <property type="protein sequence ID" value="KAK7690655.1"/>
    <property type="molecule type" value="Genomic_DNA"/>
</dbReference>
<reference evidence="6 7" key="1">
    <citation type="submission" date="2022-09" db="EMBL/GenBank/DDBJ databases">
        <authorList>
            <person name="Palmer J.M."/>
        </authorList>
    </citation>
    <scope>NUCLEOTIDE SEQUENCE [LARGE SCALE GENOMIC DNA]</scope>
    <source>
        <strain evidence="6 7">DSM 7382</strain>
    </source>
</reference>
<dbReference type="GO" id="GO:0000324">
    <property type="term" value="C:fungal-type vacuole"/>
    <property type="evidence" value="ECO:0007669"/>
    <property type="project" value="TreeGrafter"/>
</dbReference>
<evidence type="ECO:0000256" key="1">
    <source>
        <dbReference type="ARBA" id="ARBA00004141"/>
    </source>
</evidence>
<dbReference type="Proteomes" id="UP001385951">
    <property type="component" value="Unassembled WGS sequence"/>
</dbReference>
<dbReference type="GO" id="GO:0005886">
    <property type="term" value="C:plasma membrane"/>
    <property type="evidence" value="ECO:0007669"/>
    <property type="project" value="TreeGrafter"/>
</dbReference>
<protein>
    <submittedName>
        <fullName evidence="6">Uncharacterized protein</fullName>
    </submittedName>
</protein>
<evidence type="ECO:0000256" key="3">
    <source>
        <dbReference type="ARBA" id="ARBA00022989"/>
    </source>
</evidence>
<comment type="caution">
    <text evidence="6">The sequence shown here is derived from an EMBL/GenBank/DDBJ whole genome shotgun (WGS) entry which is preliminary data.</text>
</comment>
<evidence type="ECO:0000256" key="5">
    <source>
        <dbReference type="SAM" id="Phobius"/>
    </source>
</evidence>
<feature type="transmembrane region" description="Helical" evidence="5">
    <location>
        <begin position="12"/>
        <end position="36"/>
    </location>
</feature>
<proteinExistence type="predicted"/>
<dbReference type="PANTHER" id="PTHR31465">
    <property type="entry name" value="PROTEIN RTA1-RELATED"/>
    <property type="match status" value="1"/>
</dbReference>
<dbReference type="InterPro" id="IPR007568">
    <property type="entry name" value="RTA1"/>
</dbReference>
<organism evidence="6 7">
    <name type="scientific">Cerrena zonata</name>
    <dbReference type="NCBI Taxonomy" id="2478898"/>
    <lineage>
        <taxon>Eukaryota</taxon>
        <taxon>Fungi</taxon>
        <taxon>Dikarya</taxon>
        <taxon>Basidiomycota</taxon>
        <taxon>Agaricomycotina</taxon>
        <taxon>Agaricomycetes</taxon>
        <taxon>Polyporales</taxon>
        <taxon>Cerrenaceae</taxon>
        <taxon>Cerrena</taxon>
    </lineage>
</organism>